<gene>
    <name evidence="2" type="ORF">LMG28140_00798</name>
</gene>
<reference evidence="2 3" key="1">
    <citation type="submission" date="2020-10" db="EMBL/GenBank/DDBJ databases">
        <authorList>
            <person name="Peeters C."/>
        </authorList>
    </citation>
    <scope>NUCLEOTIDE SEQUENCE [LARGE SCALE GENOMIC DNA]</scope>
    <source>
        <strain evidence="2 3">LMG 28140</strain>
    </source>
</reference>
<dbReference type="EMBL" id="CAJHCP010000002">
    <property type="protein sequence ID" value="CAD6516534.1"/>
    <property type="molecule type" value="Genomic_DNA"/>
</dbReference>
<feature type="domain" description="TniQ" evidence="1">
    <location>
        <begin position="8"/>
        <end position="158"/>
    </location>
</feature>
<dbReference type="Proteomes" id="UP000598032">
    <property type="component" value="Unassembled WGS sequence"/>
</dbReference>
<dbReference type="Pfam" id="PF06527">
    <property type="entry name" value="TniQ"/>
    <property type="match status" value="1"/>
</dbReference>
<dbReference type="RefSeq" id="WP_201641003.1">
    <property type="nucleotide sequence ID" value="NZ_CAJHCP010000002.1"/>
</dbReference>
<dbReference type="InterPro" id="IPR009492">
    <property type="entry name" value="TniQ"/>
</dbReference>
<comment type="caution">
    <text evidence="2">The sequence shown here is derived from an EMBL/GenBank/DDBJ whole genome shotgun (WGS) entry which is preliminary data.</text>
</comment>
<keyword evidence="3" id="KW-1185">Reference proteome</keyword>
<evidence type="ECO:0000313" key="2">
    <source>
        <dbReference type="EMBL" id="CAD6516534.1"/>
    </source>
</evidence>
<name>A0ABM8NC28_9BURK</name>
<accession>A0ABM8NC28</accession>
<evidence type="ECO:0000259" key="1">
    <source>
        <dbReference type="Pfam" id="PF06527"/>
    </source>
</evidence>
<sequence length="501" mass="57262">MAIALFPLLDGETIGSNIGRYAEFTGAGTTLLLRRRLFGYPCKPETRLPSGINHLSDQARDYWNLDAKEIVRRSTEFYYATACVLEKQRDSMFANMLTLPVSRCLRRSVSGWNGERVAKFRYCEECLMQWRESGIPPHWLVDHQLPGVYMCPIHLCLLKLAKRSFPQNVTDPTVTALKQEDDEEIVAGTQSCVREAIGDVAKLSARYRMAEGSFLSPAKYRELLQAAGLMWPTGGVDVRAFRTCVLEHFGPEYCQLGGLSPLKLSTWLCNFLDQRRSGEPSHPFLLISTESLLNRRCMAPGSFVPAIHAQNVHINSVSPEDMADFSCQGKIAQLCRGIIHRTNDSWTKCAGNHQEWKLVCSCGVIYKASEPLGDAESTRIVESYGARYQNLISMRFADNFGLVNFSGGFPSINPKFLRWAHFIGFYAYEGIHPDMVQSMRDRWRSIVEKARPDKRITSSYRLDPKLYRTLYRYDRNWIREFNKSNRTRPSRVLHRVEVDTH</sequence>
<organism evidence="2 3">
    <name type="scientific">Paraburkholderia metrosideri</name>
    <dbReference type="NCBI Taxonomy" id="580937"/>
    <lineage>
        <taxon>Bacteria</taxon>
        <taxon>Pseudomonadati</taxon>
        <taxon>Pseudomonadota</taxon>
        <taxon>Betaproteobacteria</taxon>
        <taxon>Burkholderiales</taxon>
        <taxon>Burkholderiaceae</taxon>
        <taxon>Paraburkholderia</taxon>
    </lineage>
</organism>
<proteinExistence type="predicted"/>
<protein>
    <recommendedName>
        <fullName evidence="1">TniQ domain-containing protein</fullName>
    </recommendedName>
</protein>
<evidence type="ECO:0000313" key="3">
    <source>
        <dbReference type="Proteomes" id="UP000598032"/>
    </source>
</evidence>